<dbReference type="WBParaSite" id="ASIM_0000505901-mRNA-1">
    <property type="protein sequence ID" value="ASIM_0000505901-mRNA-1"/>
    <property type="gene ID" value="ASIM_0000505901"/>
</dbReference>
<accession>A0A0M3JBT2</accession>
<organism evidence="1">
    <name type="scientific">Anisakis simplex</name>
    <name type="common">Herring worm</name>
    <dbReference type="NCBI Taxonomy" id="6269"/>
    <lineage>
        <taxon>Eukaryota</taxon>
        <taxon>Metazoa</taxon>
        <taxon>Ecdysozoa</taxon>
        <taxon>Nematoda</taxon>
        <taxon>Chromadorea</taxon>
        <taxon>Rhabditida</taxon>
        <taxon>Spirurina</taxon>
        <taxon>Ascaridomorpha</taxon>
        <taxon>Ascaridoidea</taxon>
        <taxon>Anisakidae</taxon>
        <taxon>Anisakis</taxon>
        <taxon>Anisakis simplex complex</taxon>
    </lineage>
</organism>
<reference evidence="1" key="1">
    <citation type="submission" date="2017-02" db="UniProtKB">
        <authorList>
            <consortium name="WormBaseParasite"/>
        </authorList>
    </citation>
    <scope>IDENTIFICATION</scope>
</reference>
<sequence>LHFCTYQVPLPVLRLSPGSFIVPESGSKNYSFVAENIGGSSEAIIMVPPFMIDDYSLPFRLILDGIRNGIGLHDGYRTSMQLTQRTTNITDKRCNVYSIRVPYYYTMPRSISNYLRYALLIVDDRHALSDANICEGLMVEKCFLPCSSSSRIIVTALSLIYM</sequence>
<evidence type="ECO:0000313" key="1">
    <source>
        <dbReference type="WBParaSite" id="ASIM_0000505901-mRNA-1"/>
    </source>
</evidence>
<dbReference type="AlphaFoldDB" id="A0A0M3JBT2"/>
<protein>
    <submittedName>
        <fullName evidence="1">Integrin_alpha2 domain-containing protein</fullName>
    </submittedName>
</protein>
<proteinExistence type="predicted"/>
<name>A0A0M3JBT2_ANISI</name>